<comment type="caution">
    <text evidence="2">The sequence shown here is derived from an EMBL/GenBank/DDBJ whole genome shotgun (WGS) entry which is preliminary data.</text>
</comment>
<dbReference type="Gene3D" id="3.90.550.10">
    <property type="entry name" value="Spore Coat Polysaccharide Biosynthesis Protein SpsA, Chain A"/>
    <property type="match status" value="1"/>
</dbReference>
<evidence type="ECO:0000313" key="2">
    <source>
        <dbReference type="EMBL" id="MDJ1180299.1"/>
    </source>
</evidence>
<dbReference type="InterPro" id="IPR001173">
    <property type="entry name" value="Glyco_trans_2-like"/>
</dbReference>
<dbReference type="PANTHER" id="PTHR43179">
    <property type="entry name" value="RHAMNOSYLTRANSFERASE WBBL"/>
    <property type="match status" value="1"/>
</dbReference>
<sequence length="330" mass="38130">MSNPQVTVVVVPRERFSYTQKSLESIYQNTHFPFDLVYVDGNSPAPYKTYLEQQAQEKQFKLIRTDHFLAPNQARNLGLAEVKTKYLVFIDNDVLVKPGWLENLVNTAEKTGAWLVGPLTLIGDDFKTIHIAGGTIELKEKNGKRSMIQKRPFMTRPLAEFESQIKPGATELLEFHCMLTRREVFDHFGPLDEQFMNMCEEDDLCMQVANAGHLIYLEPSAVVSYVVPSPSEFARSDLPFFFIRWSDSWCKISVEHCRQKWNLADDAPFPKHTEKFVRDHRFLVIPRPKKLAGYFLYGLKRIMLLGLLKPIMNWKALQLPRNPGQNLYST</sequence>
<dbReference type="PANTHER" id="PTHR43179:SF7">
    <property type="entry name" value="RHAMNOSYLTRANSFERASE WBBL"/>
    <property type="match status" value="1"/>
</dbReference>
<dbReference type="EMBL" id="JAQPOK010000115">
    <property type="protein sequence ID" value="MDJ1180299.1"/>
    <property type="molecule type" value="Genomic_DNA"/>
</dbReference>
<evidence type="ECO:0000259" key="1">
    <source>
        <dbReference type="Pfam" id="PF00535"/>
    </source>
</evidence>
<dbReference type="RefSeq" id="WP_283763599.1">
    <property type="nucleotide sequence ID" value="NZ_JAQPOK010000115.1"/>
</dbReference>
<reference evidence="2 3" key="1">
    <citation type="submission" date="2023-01" db="EMBL/GenBank/DDBJ databases">
        <title>Novel diversity within Roseofilum (Cyanobacteria; Desertifilaceae) from marine benthic mats with descriptions of four novel species.</title>
        <authorList>
            <person name="Wang Y."/>
            <person name="Berthold D.E."/>
            <person name="Hu J."/>
            <person name="Lefler F.W."/>
            <person name="Laughinghouse H.D. IV."/>
        </authorList>
    </citation>
    <scope>NUCLEOTIDE SEQUENCE [LARGE SCALE GENOMIC DNA]</scope>
    <source>
        <strain evidence="2 3">BLCC-M91</strain>
    </source>
</reference>
<dbReference type="InterPro" id="IPR029044">
    <property type="entry name" value="Nucleotide-diphossugar_trans"/>
</dbReference>
<organism evidence="2 3">
    <name type="scientific">Roseofilum halophilum BLCC-M91</name>
    <dbReference type="NCBI Taxonomy" id="3022259"/>
    <lineage>
        <taxon>Bacteria</taxon>
        <taxon>Bacillati</taxon>
        <taxon>Cyanobacteriota</taxon>
        <taxon>Cyanophyceae</taxon>
        <taxon>Desertifilales</taxon>
        <taxon>Desertifilaceae</taxon>
        <taxon>Roseofilum</taxon>
        <taxon>Roseofilum halophilum</taxon>
    </lineage>
</organism>
<proteinExistence type="predicted"/>
<dbReference type="Pfam" id="PF00535">
    <property type="entry name" value="Glycos_transf_2"/>
    <property type="match status" value="1"/>
</dbReference>
<protein>
    <submittedName>
        <fullName evidence="2">Glycosyltransferase</fullName>
        <ecNumber evidence="2">2.4.-.-</ecNumber>
    </submittedName>
</protein>
<keyword evidence="3" id="KW-1185">Reference proteome</keyword>
<keyword evidence="2" id="KW-0808">Transferase</keyword>
<name>A0ABT7BM81_9CYAN</name>
<accession>A0ABT7BM81</accession>
<feature type="domain" description="Glycosyltransferase 2-like" evidence="1">
    <location>
        <begin position="8"/>
        <end position="187"/>
    </location>
</feature>
<evidence type="ECO:0000313" key="3">
    <source>
        <dbReference type="Proteomes" id="UP001231370"/>
    </source>
</evidence>
<dbReference type="Proteomes" id="UP001231370">
    <property type="component" value="Unassembled WGS sequence"/>
</dbReference>
<keyword evidence="2" id="KW-0328">Glycosyltransferase</keyword>
<dbReference type="EC" id="2.4.-.-" evidence="2"/>
<dbReference type="GO" id="GO:0016757">
    <property type="term" value="F:glycosyltransferase activity"/>
    <property type="evidence" value="ECO:0007669"/>
    <property type="project" value="UniProtKB-KW"/>
</dbReference>
<dbReference type="SUPFAM" id="SSF53448">
    <property type="entry name" value="Nucleotide-diphospho-sugar transferases"/>
    <property type="match status" value="1"/>
</dbReference>
<gene>
    <name evidence="2" type="ORF">PJF56_15650</name>
</gene>